<sequence>MRNKAKHDGVAANAGCYEMRGTDDHIPMWRPYSGSKSVELHNKNYPPQIGGNHYDKYQIRYRDKGGAEDLQKAKWYLNELIALEATNGIATHT</sequence>
<dbReference type="Pfam" id="PF11753">
    <property type="entry name" value="DUF3310"/>
    <property type="match status" value="1"/>
</dbReference>
<proteinExistence type="predicted"/>
<accession>A0A8S5T5E9</accession>
<dbReference type="EMBL" id="BK032748">
    <property type="protein sequence ID" value="DAF58215.1"/>
    <property type="molecule type" value="Genomic_DNA"/>
</dbReference>
<dbReference type="GO" id="GO:0016301">
    <property type="term" value="F:kinase activity"/>
    <property type="evidence" value="ECO:0007669"/>
    <property type="project" value="UniProtKB-KW"/>
</dbReference>
<reference evidence="1" key="1">
    <citation type="journal article" date="2021" name="Proc. Natl. Acad. Sci. U.S.A.">
        <title>A Catalog of Tens of Thousands of Viruses from Human Metagenomes Reveals Hidden Associations with Chronic Diseases.</title>
        <authorList>
            <person name="Tisza M.J."/>
            <person name="Buck C.B."/>
        </authorList>
    </citation>
    <scope>NUCLEOTIDE SEQUENCE</scope>
    <source>
        <strain evidence="1">CtMBu2</strain>
    </source>
</reference>
<keyword evidence="1" id="KW-0418">Kinase</keyword>
<protein>
    <submittedName>
        <fullName evidence="1">Nucelotide kinase</fullName>
    </submittedName>
</protein>
<dbReference type="InterPro" id="IPR021739">
    <property type="entry name" value="SaV-like"/>
</dbReference>
<name>A0A8S5T5E9_9CAUD</name>
<organism evidence="1">
    <name type="scientific">Siphoviridae sp. ctMBu2</name>
    <dbReference type="NCBI Taxonomy" id="2827853"/>
    <lineage>
        <taxon>Viruses</taxon>
        <taxon>Duplodnaviria</taxon>
        <taxon>Heunggongvirae</taxon>
        <taxon>Uroviricota</taxon>
        <taxon>Caudoviricetes</taxon>
    </lineage>
</organism>
<evidence type="ECO:0000313" key="1">
    <source>
        <dbReference type="EMBL" id="DAF58215.1"/>
    </source>
</evidence>
<keyword evidence="1" id="KW-0808">Transferase</keyword>